<reference evidence="1 2" key="1">
    <citation type="submission" date="2019-05" db="EMBL/GenBank/DDBJ databases">
        <title>Another draft genome of Portunus trituberculatus and its Hox gene families provides insights of decapod evolution.</title>
        <authorList>
            <person name="Jeong J.-H."/>
            <person name="Song I."/>
            <person name="Kim S."/>
            <person name="Choi T."/>
            <person name="Kim D."/>
            <person name="Ryu S."/>
            <person name="Kim W."/>
        </authorList>
    </citation>
    <scope>NUCLEOTIDE SEQUENCE [LARGE SCALE GENOMIC DNA]</scope>
    <source>
        <tissue evidence="1">Muscle</tissue>
    </source>
</reference>
<dbReference type="AlphaFoldDB" id="A0A5B7KA74"/>
<dbReference type="Proteomes" id="UP000324222">
    <property type="component" value="Unassembled WGS sequence"/>
</dbReference>
<evidence type="ECO:0000313" key="1">
    <source>
        <dbReference type="EMBL" id="MPD01545.1"/>
    </source>
</evidence>
<proteinExistence type="predicted"/>
<accession>A0A5B7KA74</accession>
<sequence length="66" mass="7472">MRLSIEGINTNHNTDVGLSSDAELFIREPPAFARRTSRAITSQHDLSQLYNYIGRQMNNRHSSSPV</sequence>
<gene>
    <name evidence="1" type="ORF">E2C01_097079</name>
</gene>
<dbReference type="EMBL" id="VSRR010127586">
    <property type="protein sequence ID" value="MPD01545.1"/>
    <property type="molecule type" value="Genomic_DNA"/>
</dbReference>
<protein>
    <submittedName>
        <fullName evidence="1">Uncharacterized protein</fullName>
    </submittedName>
</protein>
<comment type="caution">
    <text evidence="1">The sequence shown here is derived from an EMBL/GenBank/DDBJ whole genome shotgun (WGS) entry which is preliminary data.</text>
</comment>
<evidence type="ECO:0000313" key="2">
    <source>
        <dbReference type="Proteomes" id="UP000324222"/>
    </source>
</evidence>
<organism evidence="1 2">
    <name type="scientific">Portunus trituberculatus</name>
    <name type="common">Swimming crab</name>
    <name type="synonym">Neptunus trituberculatus</name>
    <dbReference type="NCBI Taxonomy" id="210409"/>
    <lineage>
        <taxon>Eukaryota</taxon>
        <taxon>Metazoa</taxon>
        <taxon>Ecdysozoa</taxon>
        <taxon>Arthropoda</taxon>
        <taxon>Crustacea</taxon>
        <taxon>Multicrustacea</taxon>
        <taxon>Malacostraca</taxon>
        <taxon>Eumalacostraca</taxon>
        <taxon>Eucarida</taxon>
        <taxon>Decapoda</taxon>
        <taxon>Pleocyemata</taxon>
        <taxon>Brachyura</taxon>
        <taxon>Eubrachyura</taxon>
        <taxon>Portunoidea</taxon>
        <taxon>Portunidae</taxon>
        <taxon>Portuninae</taxon>
        <taxon>Portunus</taxon>
    </lineage>
</organism>
<name>A0A5B7KA74_PORTR</name>
<keyword evidence="2" id="KW-1185">Reference proteome</keyword>